<organism evidence="10 11">
    <name type="scientific">Streptomyces luteosporeus</name>
    <dbReference type="NCBI Taxonomy" id="173856"/>
    <lineage>
        <taxon>Bacteria</taxon>
        <taxon>Bacillati</taxon>
        <taxon>Actinomycetota</taxon>
        <taxon>Actinomycetes</taxon>
        <taxon>Kitasatosporales</taxon>
        <taxon>Streptomycetaceae</taxon>
        <taxon>Streptomyces</taxon>
    </lineage>
</organism>
<keyword evidence="6 8" id="KW-0411">Iron-sulfur</keyword>
<keyword evidence="3 8" id="KW-0479">Metal-binding</keyword>
<evidence type="ECO:0000256" key="5">
    <source>
        <dbReference type="ARBA" id="ARBA00023004"/>
    </source>
</evidence>
<keyword evidence="2 8" id="KW-0813">Transport</keyword>
<evidence type="ECO:0000256" key="1">
    <source>
        <dbReference type="ARBA" id="ARBA00001927"/>
    </source>
</evidence>
<comment type="function">
    <text evidence="8">Ferredoxins are iron-sulfur proteins that transfer electrons in a wide variety of metabolic reactions.</text>
</comment>
<dbReference type="Pfam" id="PF13370">
    <property type="entry name" value="Fer4_13"/>
    <property type="match status" value="1"/>
</dbReference>
<dbReference type="InterPro" id="IPR017896">
    <property type="entry name" value="4Fe4S_Fe-S-bd"/>
</dbReference>
<evidence type="ECO:0000313" key="11">
    <source>
        <dbReference type="Proteomes" id="UP001500886"/>
    </source>
</evidence>
<comment type="cofactor">
    <cofactor evidence="1">
        <name>[3Fe-4S] cluster</name>
        <dbReference type="ChEBI" id="CHEBI:21137"/>
    </cofactor>
</comment>
<comment type="caution">
    <text evidence="10">The sequence shown here is derived from an EMBL/GenBank/DDBJ whole genome shotgun (WGS) entry which is preliminary data.</text>
</comment>
<dbReference type="Proteomes" id="UP001500886">
    <property type="component" value="Unassembled WGS sequence"/>
</dbReference>
<dbReference type="InterPro" id="IPR051269">
    <property type="entry name" value="Fe-S_cluster_ET"/>
</dbReference>
<evidence type="ECO:0000256" key="6">
    <source>
        <dbReference type="ARBA" id="ARBA00023014"/>
    </source>
</evidence>
<sequence length="79" mass="8360">MSAGARWRVSVDRSLCVGSGQCAAAAPDAFRLDAARQSHPVTEETAARAEVWEAAENCPAEAVTIRLHATGEVLFPPPE</sequence>
<evidence type="ECO:0000256" key="4">
    <source>
        <dbReference type="ARBA" id="ARBA00022982"/>
    </source>
</evidence>
<dbReference type="PRINTS" id="PR00352">
    <property type="entry name" value="3FE4SFRDOXIN"/>
</dbReference>
<dbReference type="EMBL" id="BAAASL010000007">
    <property type="protein sequence ID" value="GAA2714484.1"/>
    <property type="molecule type" value="Genomic_DNA"/>
</dbReference>
<keyword evidence="4 8" id="KW-0249">Electron transport</keyword>
<dbReference type="PANTHER" id="PTHR36923">
    <property type="entry name" value="FERREDOXIN"/>
    <property type="match status" value="1"/>
</dbReference>
<keyword evidence="5 8" id="KW-0408">Iron</keyword>
<evidence type="ECO:0000256" key="8">
    <source>
        <dbReference type="RuleBase" id="RU368020"/>
    </source>
</evidence>
<gene>
    <name evidence="10" type="ORF">GCM10010315_21800</name>
</gene>
<evidence type="ECO:0000256" key="2">
    <source>
        <dbReference type="ARBA" id="ARBA00022448"/>
    </source>
</evidence>
<reference evidence="10 11" key="1">
    <citation type="journal article" date="2019" name="Int. J. Syst. Evol. Microbiol.">
        <title>The Global Catalogue of Microorganisms (GCM) 10K type strain sequencing project: providing services to taxonomists for standard genome sequencing and annotation.</title>
        <authorList>
            <consortium name="The Broad Institute Genomics Platform"/>
            <consortium name="The Broad Institute Genome Sequencing Center for Infectious Disease"/>
            <person name="Wu L."/>
            <person name="Ma J."/>
        </authorList>
    </citation>
    <scope>NUCLEOTIDE SEQUENCE [LARGE SCALE GENOMIC DNA]</scope>
    <source>
        <strain evidence="10 11">JCM 4542</strain>
    </source>
</reference>
<dbReference type="PROSITE" id="PS51379">
    <property type="entry name" value="4FE4S_FER_2"/>
    <property type="match status" value="1"/>
</dbReference>
<name>A0ABN3TNL1_9ACTN</name>
<dbReference type="InterPro" id="IPR001080">
    <property type="entry name" value="3Fe4S_ferredoxin"/>
</dbReference>
<feature type="domain" description="4Fe-4S ferredoxin-type" evidence="9">
    <location>
        <begin position="7"/>
        <end position="35"/>
    </location>
</feature>
<evidence type="ECO:0000313" key="10">
    <source>
        <dbReference type="EMBL" id="GAA2714484.1"/>
    </source>
</evidence>
<dbReference type="RefSeq" id="WP_344434762.1">
    <property type="nucleotide sequence ID" value="NZ_BAAASL010000007.1"/>
</dbReference>
<evidence type="ECO:0000259" key="9">
    <source>
        <dbReference type="PROSITE" id="PS51379"/>
    </source>
</evidence>
<proteinExistence type="predicted"/>
<protein>
    <recommendedName>
        <fullName evidence="8">Ferredoxin</fullName>
    </recommendedName>
</protein>
<dbReference type="SUPFAM" id="SSF54862">
    <property type="entry name" value="4Fe-4S ferredoxins"/>
    <property type="match status" value="1"/>
</dbReference>
<evidence type="ECO:0000256" key="3">
    <source>
        <dbReference type="ARBA" id="ARBA00022723"/>
    </source>
</evidence>
<dbReference type="PANTHER" id="PTHR36923:SF3">
    <property type="entry name" value="FERREDOXIN"/>
    <property type="match status" value="1"/>
</dbReference>
<evidence type="ECO:0000256" key="7">
    <source>
        <dbReference type="ARBA" id="ARBA00023291"/>
    </source>
</evidence>
<dbReference type="Gene3D" id="3.30.70.20">
    <property type="match status" value="1"/>
</dbReference>
<keyword evidence="7" id="KW-0003">3Fe-4S</keyword>
<accession>A0ABN3TNL1</accession>
<keyword evidence="11" id="KW-1185">Reference proteome</keyword>